<feature type="chain" id="PRO_5046172459" evidence="4">
    <location>
        <begin position="21"/>
        <end position="550"/>
    </location>
</feature>
<keyword evidence="6" id="KW-1185">Reference proteome</keyword>
<dbReference type="CDD" id="cd16016">
    <property type="entry name" value="AP-SPAP"/>
    <property type="match status" value="1"/>
</dbReference>
<protein>
    <submittedName>
        <fullName evidence="5">Alkaline phosphatase family protein</fullName>
    </submittedName>
</protein>
<dbReference type="InterPro" id="IPR002591">
    <property type="entry name" value="Phosphodiest/P_Trfase"/>
</dbReference>
<dbReference type="SUPFAM" id="SSF53649">
    <property type="entry name" value="Alkaline phosphatase-like"/>
    <property type="match status" value="1"/>
</dbReference>
<proteinExistence type="predicted"/>
<feature type="signal peptide" evidence="4">
    <location>
        <begin position="1"/>
        <end position="20"/>
    </location>
</feature>
<dbReference type="Gene3D" id="3.30.1360.150">
    <property type="match status" value="1"/>
</dbReference>
<evidence type="ECO:0000313" key="6">
    <source>
        <dbReference type="Proteomes" id="UP001162741"/>
    </source>
</evidence>
<evidence type="ECO:0000313" key="5">
    <source>
        <dbReference type="EMBL" id="UYQ93733.1"/>
    </source>
</evidence>
<dbReference type="Gene3D" id="3.40.720.10">
    <property type="entry name" value="Alkaline Phosphatase, subunit A"/>
    <property type="match status" value="1"/>
</dbReference>
<evidence type="ECO:0000256" key="4">
    <source>
        <dbReference type="SAM" id="SignalP"/>
    </source>
</evidence>
<dbReference type="EMBL" id="CP107006">
    <property type="protein sequence ID" value="UYQ93733.1"/>
    <property type="molecule type" value="Genomic_DNA"/>
</dbReference>
<dbReference type="InterPro" id="IPR017850">
    <property type="entry name" value="Alkaline_phosphatase_core_sf"/>
</dbReference>
<dbReference type="RefSeq" id="WP_264281750.1">
    <property type="nucleotide sequence ID" value="NZ_CP107006.1"/>
</dbReference>
<dbReference type="NCBIfam" id="NF042991">
    <property type="entry name" value="alk_phos_PafA"/>
    <property type="match status" value="1"/>
</dbReference>
<evidence type="ECO:0000256" key="3">
    <source>
        <dbReference type="ARBA" id="ARBA00022729"/>
    </source>
</evidence>
<evidence type="ECO:0000256" key="1">
    <source>
        <dbReference type="ARBA" id="ARBA00022553"/>
    </source>
</evidence>
<dbReference type="PANTHER" id="PTHR10151:SF120">
    <property type="entry name" value="BIS(5'-ADENOSYL)-TRIPHOSPHATASE"/>
    <property type="match status" value="1"/>
</dbReference>
<dbReference type="PIRSF" id="PIRSF031924">
    <property type="entry name" value="Pi-irrepressible_AP"/>
    <property type="match status" value="1"/>
</dbReference>
<keyword evidence="1" id="KW-0597">Phosphoprotein</keyword>
<dbReference type="Pfam" id="PF01663">
    <property type="entry name" value="Phosphodiest"/>
    <property type="match status" value="1"/>
</dbReference>
<organism evidence="5 6">
    <name type="scientific">Chitinophaga horti</name>
    <dbReference type="NCBI Taxonomy" id="2920382"/>
    <lineage>
        <taxon>Bacteria</taxon>
        <taxon>Pseudomonadati</taxon>
        <taxon>Bacteroidota</taxon>
        <taxon>Chitinophagia</taxon>
        <taxon>Chitinophagales</taxon>
        <taxon>Chitinophagaceae</taxon>
        <taxon>Chitinophaga</taxon>
    </lineage>
</organism>
<keyword evidence="3 4" id="KW-0732">Signal</keyword>
<dbReference type="Proteomes" id="UP001162741">
    <property type="component" value="Chromosome"/>
</dbReference>
<gene>
    <name evidence="5" type="ORF">MKQ68_01280</name>
</gene>
<dbReference type="PANTHER" id="PTHR10151">
    <property type="entry name" value="ECTONUCLEOTIDE PYROPHOSPHATASE/PHOSPHODIESTERASE"/>
    <property type="match status" value="1"/>
</dbReference>
<accession>A0ABY6J2B6</accession>
<evidence type="ECO:0000256" key="2">
    <source>
        <dbReference type="ARBA" id="ARBA00022723"/>
    </source>
</evidence>
<dbReference type="InterPro" id="IPR026263">
    <property type="entry name" value="Alkaline_phosphatase_prok"/>
</dbReference>
<name>A0ABY6J2B6_9BACT</name>
<reference evidence="5" key="1">
    <citation type="submission" date="2022-10" db="EMBL/GenBank/DDBJ databases">
        <title>Chitinophaga sp. nov., isolated from soil.</title>
        <authorList>
            <person name="Jeon C.O."/>
        </authorList>
    </citation>
    <scope>NUCLEOTIDE SEQUENCE</scope>
    <source>
        <strain evidence="5">R8</strain>
    </source>
</reference>
<keyword evidence="2" id="KW-0479">Metal-binding</keyword>
<sequence length="550" mass="60205">MRSNILWAAALLLLSSNSQAQKATSPVANTYASSKSPKSVARPKLVVGMVVDQMRWDYLYRFYDRYSNDGFKRLLREGFTCENTLIPYTPTITACGHTCAYTGSVPAIHGIIGNGWYDRKLDREMYCAEDTTVTTVGSSSKAGRMSPNNMLVTTVADELRMATNYKSRTVGIAIKDRGAILPAGHTANAAYWYDGSAGKFITSSYYMTALPDWVNQFNNKKLPEQYTAQPWNTLYPIATYTLSTADEKPYEGKFKGATSTSFPHKVDGPGQLASLPFGNTYTLDFAKAALDADKLGNGEATDFLAVSLSSTDYVGHQFGPNSIEAEDTYLRLDKDLADFFNYLDKKVGKGQWLYFITADHGVAHVPGYSTENKMHGGLVSTGNAIKNLNAGVKKEFGIDKAILDADNYEVYLNYAAIPKAKMSEVKAYIIDELLKIPGVQEAFDLKSIGAGSLPEPIKQMVTNGYNAKRSGDVMFTLEPGWIAGGNTGTTHGVWNPYDAHIPLVWLGWGIKPGKTNRTTAMTDIAPTIAAMLRIQMPSGNVGHVIEEITK</sequence>